<organism evidence="1 2">
    <name type="scientific">Gloeomargarita lithophora Alchichica-D10</name>
    <dbReference type="NCBI Taxonomy" id="1188229"/>
    <lineage>
        <taxon>Bacteria</taxon>
        <taxon>Bacillati</taxon>
        <taxon>Cyanobacteriota</taxon>
        <taxon>Cyanophyceae</taxon>
        <taxon>Gloeomargaritales</taxon>
        <taxon>Gloeomargaritaceae</taxon>
        <taxon>Gloeomargarita</taxon>
    </lineage>
</organism>
<evidence type="ECO:0000313" key="1">
    <source>
        <dbReference type="EMBL" id="APB33915.1"/>
    </source>
</evidence>
<keyword evidence="2" id="KW-1185">Reference proteome</keyword>
<accession>A0A1J0ADC2</accession>
<proteinExistence type="predicted"/>
<dbReference type="EMBL" id="CP017675">
    <property type="protein sequence ID" value="APB33915.1"/>
    <property type="molecule type" value="Genomic_DNA"/>
</dbReference>
<dbReference type="OrthoDB" id="9786554at2"/>
<name>A0A1J0ADC2_9CYAN</name>
<dbReference type="Pfam" id="PF02620">
    <property type="entry name" value="YceD"/>
    <property type="match status" value="1"/>
</dbReference>
<dbReference type="AlphaFoldDB" id="A0A1J0ADC2"/>
<sequence length="183" mass="20735">MQKHVTIRCKKFLHTSQPSVLQPIAIASLLRLPERKLCLTVQDTLPDLPLLTPVRGEIEIQHQGTCLQVIAQVYAIVTLTCRRCLCQYNERLPVGVSEVIWLDATKSDPQAWPSEQEVPLGDLMEYLPPDGWLDVGQWLYEQISLALPSHSLCRPDCQLDWQPEEATPVDPRWASLSGFDPLE</sequence>
<reference evidence="1 2" key="1">
    <citation type="submission" date="2016-10" db="EMBL/GenBank/DDBJ databases">
        <title>Description of Gloeomargarita lithophora gen. nov., sp. nov., a thylakoid-bearing basal-branching cyanobacterium with intracellular carbonates, and proposal for Gloeomargaritales ord. nov.</title>
        <authorList>
            <person name="Moreira D."/>
            <person name="Tavera R."/>
            <person name="Benzerara K."/>
            <person name="Skouri-Panet F."/>
            <person name="Couradeau E."/>
            <person name="Gerard E."/>
            <person name="Loussert C."/>
            <person name="Novelo E."/>
            <person name="Zivanovic Y."/>
            <person name="Lopez-Garcia P."/>
        </authorList>
    </citation>
    <scope>NUCLEOTIDE SEQUENCE [LARGE SCALE GENOMIC DNA]</scope>
    <source>
        <strain evidence="1 2">D10</strain>
    </source>
</reference>
<dbReference type="Proteomes" id="UP000180235">
    <property type="component" value="Chromosome"/>
</dbReference>
<dbReference type="KEGG" id="glt:GlitD10_1591"/>
<gene>
    <name evidence="1" type="ORF">GlitD10_1591</name>
</gene>
<evidence type="ECO:0000313" key="2">
    <source>
        <dbReference type="Proteomes" id="UP000180235"/>
    </source>
</evidence>
<dbReference type="InterPro" id="IPR003772">
    <property type="entry name" value="YceD"/>
</dbReference>
<dbReference type="STRING" id="1188229.GlitD10_1591"/>
<protein>
    <submittedName>
        <fullName evidence="1">Metal-binding</fullName>
    </submittedName>
</protein>